<dbReference type="PANTHER" id="PTHR43657:SF1">
    <property type="entry name" value="ALTERED INHERITANCE OF MITOCHONDRIA PROTEIN 24, MITOCHONDRIAL"/>
    <property type="match status" value="1"/>
</dbReference>
<dbReference type="InterPro" id="IPR016031">
    <property type="entry name" value="Trp_RNA-bd_attenuator-like_dom"/>
</dbReference>
<protein>
    <submittedName>
        <fullName evidence="1">TIGR00266 family protein</fullName>
    </submittedName>
</protein>
<dbReference type="InterPro" id="IPR036983">
    <property type="entry name" value="AIM24_sf"/>
</dbReference>
<dbReference type="RefSeq" id="WP_345195767.1">
    <property type="nucleotide sequence ID" value="NZ_BAABFL010000301.1"/>
</dbReference>
<dbReference type="Gene3D" id="3.60.160.10">
    <property type="entry name" value="Mitochondrial biogenesis AIM24"/>
    <property type="match status" value="1"/>
</dbReference>
<dbReference type="Pfam" id="PF01987">
    <property type="entry name" value="AIM24"/>
    <property type="match status" value="1"/>
</dbReference>
<reference evidence="2" key="1">
    <citation type="journal article" date="2019" name="Int. J. Syst. Evol. Microbiol.">
        <title>The Global Catalogue of Microorganisms (GCM) 10K type strain sequencing project: providing services to taxonomists for standard genome sequencing and annotation.</title>
        <authorList>
            <consortium name="The Broad Institute Genomics Platform"/>
            <consortium name="The Broad Institute Genome Sequencing Center for Infectious Disease"/>
            <person name="Wu L."/>
            <person name="Ma J."/>
        </authorList>
    </citation>
    <scope>NUCLEOTIDE SEQUENCE [LARGE SCALE GENOMIC DNA]</scope>
    <source>
        <strain evidence="2">JCM 17805</strain>
    </source>
</reference>
<accession>A0ABP8V1W4</accession>
<name>A0ABP8V1W4_9GAMM</name>
<dbReference type="EMBL" id="BAABFL010000301">
    <property type="protein sequence ID" value="GAA4649771.1"/>
    <property type="molecule type" value="Genomic_DNA"/>
</dbReference>
<keyword evidence="2" id="KW-1185">Reference proteome</keyword>
<dbReference type="Proteomes" id="UP001500604">
    <property type="component" value="Unassembled WGS sequence"/>
</dbReference>
<dbReference type="PANTHER" id="PTHR43657">
    <property type="entry name" value="TRYPTOPHAN RNA-BINDING ATTENUATOR PROTEIN-LIKE PROTEIN"/>
    <property type="match status" value="1"/>
</dbReference>
<comment type="caution">
    <text evidence="1">The sequence shown here is derived from an EMBL/GenBank/DDBJ whole genome shotgun (WGS) entry which is preliminary data.</text>
</comment>
<evidence type="ECO:0000313" key="1">
    <source>
        <dbReference type="EMBL" id="GAA4649771.1"/>
    </source>
</evidence>
<dbReference type="SUPFAM" id="SSF51219">
    <property type="entry name" value="TRAP-like"/>
    <property type="match status" value="1"/>
</dbReference>
<organism evidence="1 2">
    <name type="scientific">Kistimonas scapharcae</name>
    <dbReference type="NCBI Taxonomy" id="1036133"/>
    <lineage>
        <taxon>Bacteria</taxon>
        <taxon>Pseudomonadati</taxon>
        <taxon>Pseudomonadota</taxon>
        <taxon>Gammaproteobacteria</taxon>
        <taxon>Oceanospirillales</taxon>
        <taxon>Endozoicomonadaceae</taxon>
        <taxon>Kistimonas</taxon>
    </lineage>
</organism>
<dbReference type="InterPro" id="IPR002838">
    <property type="entry name" value="AIM24"/>
</dbReference>
<proteinExistence type="predicted"/>
<gene>
    <name evidence="1" type="ORF">GCM10023116_20520</name>
</gene>
<dbReference type="NCBIfam" id="TIGR00266">
    <property type="entry name" value="TIGR00266 family protein"/>
    <property type="match status" value="1"/>
</dbReference>
<evidence type="ECO:0000313" key="2">
    <source>
        <dbReference type="Proteomes" id="UP001500604"/>
    </source>
</evidence>
<sequence length="226" mass="24199">MDVVLQHGPGNAVARLMLSPGETCTAEAGAMIAMSGNMAVTTTTHKKGQAGLFKAMKRMVAGESFFLNHFEPQQTTGEVWLGTTLSGDMLSLDLDSGLVVQAGSFVACEHSVDMDLGWQGIKNLMSGESLFWLHMSGRGKLVLGAFGSIYPIDVDGETLVDTGHIVAFDDSLDFSLSKAGGSWLHSWLGGEGLVCRFKGRGRVWCQSHSPSGFGHRLTPLLRPRKA</sequence>